<dbReference type="Proteomes" id="UP001193680">
    <property type="component" value="Unassembled WGS sequence"/>
</dbReference>
<evidence type="ECO:0000313" key="3">
    <source>
        <dbReference type="EMBL" id="MBF6056952.1"/>
    </source>
</evidence>
<dbReference type="InterPro" id="IPR038673">
    <property type="entry name" value="OprB_sf"/>
</dbReference>
<dbReference type="RefSeq" id="WP_194947306.1">
    <property type="nucleotide sequence ID" value="NZ_JACBGI020000001.1"/>
</dbReference>
<gene>
    <name evidence="3" type="ORF">H8792_001230</name>
</gene>
<reference evidence="3 4" key="2">
    <citation type="submission" date="2020-11" db="EMBL/GenBank/DDBJ databases">
        <title>Sulfur oxidizing isolate from Hospital Hole Sinkhole.</title>
        <authorList>
            <person name="Scott K.M."/>
        </authorList>
    </citation>
    <scope>NUCLEOTIDE SEQUENCE [LARGE SCALE GENOMIC DNA]</scope>
    <source>
        <strain evidence="3 4">HH1</strain>
    </source>
</reference>
<organism evidence="3 4">
    <name type="scientific">Thiomicrorhabdus heinhorstiae</name>
    <dbReference type="NCBI Taxonomy" id="2748010"/>
    <lineage>
        <taxon>Bacteria</taxon>
        <taxon>Pseudomonadati</taxon>
        <taxon>Pseudomonadota</taxon>
        <taxon>Gammaproteobacteria</taxon>
        <taxon>Thiotrichales</taxon>
        <taxon>Piscirickettsiaceae</taxon>
        <taxon>Thiomicrorhabdus</taxon>
    </lineage>
</organism>
<evidence type="ECO:0000256" key="1">
    <source>
        <dbReference type="ARBA" id="ARBA00008769"/>
    </source>
</evidence>
<evidence type="ECO:0000313" key="4">
    <source>
        <dbReference type="Proteomes" id="UP001193680"/>
    </source>
</evidence>
<evidence type="ECO:0000256" key="2">
    <source>
        <dbReference type="RuleBase" id="RU363072"/>
    </source>
</evidence>
<dbReference type="Gene3D" id="2.40.160.180">
    <property type="entry name" value="Carbohydrate-selective porin OprB"/>
    <property type="match status" value="1"/>
</dbReference>
<dbReference type="Pfam" id="PF04966">
    <property type="entry name" value="OprB"/>
    <property type="match status" value="1"/>
</dbReference>
<feature type="chain" id="PRO_5044999279" evidence="2">
    <location>
        <begin position="30"/>
        <end position="369"/>
    </location>
</feature>
<keyword evidence="2" id="KW-0732">Signal</keyword>
<reference evidence="3 4" key="1">
    <citation type="submission" date="2020-06" db="EMBL/GenBank/DDBJ databases">
        <authorList>
            <person name="Scott K."/>
        </authorList>
    </citation>
    <scope>NUCLEOTIDE SEQUENCE [LARGE SCALE GENOMIC DNA]</scope>
    <source>
        <strain evidence="3 4">HH1</strain>
    </source>
</reference>
<accession>A0ABS0BSX2</accession>
<comment type="caution">
    <text evidence="3">The sequence shown here is derived from an EMBL/GenBank/DDBJ whole genome shotgun (WGS) entry which is preliminary data.</text>
</comment>
<keyword evidence="4" id="KW-1185">Reference proteome</keyword>
<comment type="similarity">
    <text evidence="1 2">Belongs to the OprB family.</text>
</comment>
<proteinExistence type="inferred from homology"/>
<dbReference type="SUPFAM" id="SSF56935">
    <property type="entry name" value="Porins"/>
    <property type="match status" value="1"/>
</dbReference>
<dbReference type="InterPro" id="IPR007049">
    <property type="entry name" value="Carb-sel_porin_OprB"/>
</dbReference>
<feature type="signal peptide" evidence="2">
    <location>
        <begin position="1"/>
        <end position="29"/>
    </location>
</feature>
<dbReference type="EMBL" id="JACBGI020000001">
    <property type="protein sequence ID" value="MBF6056952.1"/>
    <property type="molecule type" value="Genomic_DNA"/>
</dbReference>
<name>A0ABS0BSX2_9GAMM</name>
<sequence>MIRKDLRKIFTRLVLIAVPVAFYAKPASAIDFDGGVTSVYQHAFENRLEDDANASMDLNFGYDGRGYSVKAHAEINTTPKSTGIASVIGQSNADAGTALSQDDHGRFQLSELFVSVPFHSKFKVHMGLIDSTVFFDTARIANDENSQFLASDFVNNPVIDFPDYALAIAVEYPFSSINTTRLMISSTNGLADNPSRDYSSLFEVDDDQKGIFSILESQWQTGEGFIEIGIWSHNGDHVALDDPAQNKLKNYGAYLTAGASKANQAIEFRVGYSNERVSTATGFASIAYQFTGDDWTLGSAYGYTKISKYLHQPHESVQEVELYANRELVRNLSISPSIQYFNHPLYDNSIVSKISDDIWTANLRMHLVF</sequence>
<protein>
    <submittedName>
        <fullName evidence="3">Carbohydrate porin</fullName>
    </submittedName>
</protein>